<dbReference type="PANTHER" id="PTHR24198:SF165">
    <property type="entry name" value="ANKYRIN REPEAT-CONTAINING PROTEIN-RELATED"/>
    <property type="match status" value="1"/>
</dbReference>
<reference evidence="4 5" key="1">
    <citation type="journal article" date="2014" name="Int. J. Syst. Evol. Microbiol.">
        <title>Complete genome sequence of Corynebacterium casei LMG S-19264T (=DSM 44701T), isolated from a smear-ripened cheese.</title>
        <authorList>
            <consortium name="US DOE Joint Genome Institute (JGI-PGF)"/>
            <person name="Walter F."/>
            <person name="Albersmeier A."/>
            <person name="Kalinowski J."/>
            <person name="Ruckert C."/>
        </authorList>
    </citation>
    <scope>NUCLEOTIDE SEQUENCE [LARGE SCALE GENOMIC DNA]</scope>
    <source>
        <strain evidence="4 5">NBRC 111766</strain>
    </source>
</reference>
<organism evidence="4 5">
    <name type="scientific">Cypionkella aquatica</name>
    <dbReference type="NCBI Taxonomy" id="1756042"/>
    <lineage>
        <taxon>Bacteria</taxon>
        <taxon>Pseudomonadati</taxon>
        <taxon>Pseudomonadota</taxon>
        <taxon>Alphaproteobacteria</taxon>
        <taxon>Rhodobacterales</taxon>
        <taxon>Paracoccaceae</taxon>
        <taxon>Cypionkella</taxon>
    </lineage>
</organism>
<dbReference type="PANTHER" id="PTHR24198">
    <property type="entry name" value="ANKYRIN REPEAT AND PROTEIN KINASE DOMAIN-CONTAINING PROTEIN"/>
    <property type="match status" value="1"/>
</dbReference>
<dbReference type="SMART" id="SM00248">
    <property type="entry name" value="ANK"/>
    <property type="match status" value="2"/>
</dbReference>
<name>A0AA37U0Y8_9RHOB</name>
<keyword evidence="5" id="KW-1185">Reference proteome</keyword>
<dbReference type="SUPFAM" id="SSF48403">
    <property type="entry name" value="Ankyrin repeat"/>
    <property type="match status" value="1"/>
</dbReference>
<sequence>MRDLRARAAFFARLIWRIGGRAVAQIDRPSAVTKPAATSTTDFDAIIEALQSGELAVFAQLGPDFASSDDPQSGQPWLFYAVDLGNLASLKWFTAQNVALDGLDKDGRSVLQAAVERAAAVDEFDDTPEDPLPLITALLDAGAAINAASGQGLTPLHIAAALGLADVVQLLLARGADPSLRDEGFAQSTPRDFALQAGHQAVAALLERP</sequence>
<dbReference type="PROSITE" id="PS50088">
    <property type="entry name" value="ANK_REPEAT"/>
    <property type="match status" value="1"/>
</dbReference>
<evidence type="ECO:0000313" key="5">
    <source>
        <dbReference type="Proteomes" id="UP001157355"/>
    </source>
</evidence>
<dbReference type="InterPro" id="IPR002110">
    <property type="entry name" value="Ankyrin_rpt"/>
</dbReference>
<gene>
    <name evidence="4" type="ORF">GCM10010873_27810</name>
</gene>
<evidence type="ECO:0008006" key="6">
    <source>
        <dbReference type="Google" id="ProtNLM"/>
    </source>
</evidence>
<evidence type="ECO:0000256" key="1">
    <source>
        <dbReference type="ARBA" id="ARBA00022737"/>
    </source>
</evidence>
<keyword evidence="1" id="KW-0677">Repeat</keyword>
<dbReference type="Proteomes" id="UP001157355">
    <property type="component" value="Unassembled WGS sequence"/>
</dbReference>
<evidence type="ECO:0000256" key="2">
    <source>
        <dbReference type="ARBA" id="ARBA00023043"/>
    </source>
</evidence>
<dbReference type="PROSITE" id="PS50297">
    <property type="entry name" value="ANK_REP_REGION"/>
    <property type="match status" value="1"/>
</dbReference>
<evidence type="ECO:0000313" key="4">
    <source>
        <dbReference type="EMBL" id="GLS87807.1"/>
    </source>
</evidence>
<dbReference type="EMBL" id="BSPP01000010">
    <property type="protein sequence ID" value="GLS87807.1"/>
    <property type="molecule type" value="Genomic_DNA"/>
</dbReference>
<comment type="caution">
    <text evidence="4">The sequence shown here is derived from an EMBL/GenBank/DDBJ whole genome shotgun (WGS) entry which is preliminary data.</text>
</comment>
<proteinExistence type="predicted"/>
<keyword evidence="2 3" id="KW-0040">ANK repeat</keyword>
<dbReference type="InterPro" id="IPR036770">
    <property type="entry name" value="Ankyrin_rpt-contain_sf"/>
</dbReference>
<evidence type="ECO:0000256" key="3">
    <source>
        <dbReference type="PROSITE-ProRule" id="PRU00023"/>
    </source>
</evidence>
<dbReference type="Gene3D" id="1.25.40.20">
    <property type="entry name" value="Ankyrin repeat-containing domain"/>
    <property type="match status" value="1"/>
</dbReference>
<feature type="repeat" description="ANK" evidence="3">
    <location>
        <begin position="151"/>
        <end position="183"/>
    </location>
</feature>
<accession>A0AA37U0Y8</accession>
<protein>
    <recommendedName>
        <fullName evidence="6">Ankyrin repeat domain-containing protein</fullName>
    </recommendedName>
</protein>
<dbReference type="Pfam" id="PF00023">
    <property type="entry name" value="Ank"/>
    <property type="match status" value="1"/>
</dbReference>
<dbReference type="AlphaFoldDB" id="A0AA37U0Y8"/>